<dbReference type="SUPFAM" id="SSF53822">
    <property type="entry name" value="Periplasmic binding protein-like I"/>
    <property type="match status" value="1"/>
</dbReference>
<dbReference type="Gene3D" id="3.40.50.2300">
    <property type="match status" value="2"/>
</dbReference>
<dbReference type="PROSITE" id="PS50887">
    <property type="entry name" value="GGDEF"/>
    <property type="match status" value="1"/>
</dbReference>
<evidence type="ECO:0000256" key="4">
    <source>
        <dbReference type="SAM" id="MobiDB-lite"/>
    </source>
</evidence>
<dbReference type="SMART" id="SM00267">
    <property type="entry name" value="GGDEF"/>
    <property type="match status" value="1"/>
</dbReference>
<dbReference type="CDD" id="cd01949">
    <property type="entry name" value="GGDEF"/>
    <property type="match status" value="1"/>
</dbReference>
<dbReference type="InterPro" id="IPR000160">
    <property type="entry name" value="GGDEF_dom"/>
</dbReference>
<gene>
    <name evidence="6" type="ORF">GCM10008938_45990</name>
</gene>
<dbReference type="PANTHER" id="PTHR45138:SF9">
    <property type="entry name" value="DIGUANYLATE CYCLASE DGCM-RELATED"/>
    <property type="match status" value="1"/>
</dbReference>
<comment type="caution">
    <text evidence="6">The sequence shown here is derived from an EMBL/GenBank/DDBJ whole genome shotgun (WGS) entry which is preliminary data.</text>
</comment>
<dbReference type="EMBL" id="BMOD01000030">
    <property type="protein sequence ID" value="GGJ54721.1"/>
    <property type="molecule type" value="Genomic_DNA"/>
</dbReference>
<dbReference type="Pfam" id="PF00990">
    <property type="entry name" value="GGDEF"/>
    <property type="match status" value="1"/>
</dbReference>
<dbReference type="Proteomes" id="UP000632222">
    <property type="component" value="Unassembled WGS sequence"/>
</dbReference>
<name>A0ABQ2DEI3_9DEIO</name>
<dbReference type="InterPro" id="IPR028082">
    <property type="entry name" value="Peripla_BP_I"/>
</dbReference>
<dbReference type="InterPro" id="IPR043128">
    <property type="entry name" value="Rev_trsase/Diguanyl_cyclase"/>
</dbReference>
<evidence type="ECO:0000313" key="7">
    <source>
        <dbReference type="Proteomes" id="UP000632222"/>
    </source>
</evidence>
<evidence type="ECO:0000256" key="3">
    <source>
        <dbReference type="ARBA" id="ARBA00023163"/>
    </source>
</evidence>
<dbReference type="Pfam" id="PF13377">
    <property type="entry name" value="Peripla_BP_3"/>
    <property type="match status" value="1"/>
</dbReference>
<dbReference type="PANTHER" id="PTHR45138">
    <property type="entry name" value="REGULATORY COMPONENTS OF SENSORY TRANSDUCTION SYSTEM"/>
    <property type="match status" value="1"/>
</dbReference>
<keyword evidence="2" id="KW-0238">DNA-binding</keyword>
<reference evidence="7" key="1">
    <citation type="journal article" date="2019" name="Int. J. Syst. Evol. Microbiol.">
        <title>The Global Catalogue of Microorganisms (GCM) 10K type strain sequencing project: providing services to taxonomists for standard genome sequencing and annotation.</title>
        <authorList>
            <consortium name="The Broad Institute Genomics Platform"/>
            <consortium name="The Broad Institute Genome Sequencing Center for Infectious Disease"/>
            <person name="Wu L."/>
            <person name="Ma J."/>
        </authorList>
    </citation>
    <scope>NUCLEOTIDE SEQUENCE [LARGE SCALE GENOMIC DNA]</scope>
    <source>
        <strain evidence="7">JCM 14370</strain>
    </source>
</reference>
<evidence type="ECO:0000256" key="2">
    <source>
        <dbReference type="ARBA" id="ARBA00023125"/>
    </source>
</evidence>
<keyword evidence="3" id="KW-0804">Transcription</keyword>
<keyword evidence="1" id="KW-0805">Transcription regulation</keyword>
<dbReference type="SUPFAM" id="SSF55073">
    <property type="entry name" value="Nucleotide cyclase"/>
    <property type="match status" value="1"/>
</dbReference>
<evidence type="ECO:0000313" key="6">
    <source>
        <dbReference type="EMBL" id="GGJ54721.1"/>
    </source>
</evidence>
<proteinExistence type="predicted"/>
<dbReference type="InterPro" id="IPR029787">
    <property type="entry name" value="Nucleotide_cyclase"/>
</dbReference>
<dbReference type="CDD" id="cd06267">
    <property type="entry name" value="PBP1_LacI_sugar_binding-like"/>
    <property type="match status" value="1"/>
</dbReference>
<dbReference type="InterPro" id="IPR046335">
    <property type="entry name" value="LacI/GalR-like_sensor"/>
</dbReference>
<dbReference type="RefSeq" id="WP_189007651.1">
    <property type="nucleotide sequence ID" value="NZ_BMOD01000030.1"/>
</dbReference>
<evidence type="ECO:0000256" key="1">
    <source>
        <dbReference type="ARBA" id="ARBA00023015"/>
    </source>
</evidence>
<dbReference type="InterPro" id="IPR050469">
    <property type="entry name" value="Diguanylate_Cyclase"/>
</dbReference>
<accession>A0ABQ2DEI3</accession>
<sequence length="751" mass="85849">MTQPDCPRSVAILVDHLYNYQIHILNGIRSQLQQLGLSSMVYLGRELRTSRTSWLKANDLYTQLNPENHCGLLSLSASLSTHTTHQDFLQFLQQYGLPTISIGVELAGMPSVLSDNKPGMQDLMDHLIRVRGFRRFVFVRGIEGNVDSQEREQVFLDNLQANGLQVPPEHILTGKFQSILAHREMQKLLVHTRDFEAVVSCNDEMTEGIIQALTEQGIRVPEDIAVVGFDDNEDFRYAIPALTTVRLPFYEQGEVAAQLLLQVLDGQSVPEITHIQTQLVVRQSCGHQRSGTAQAEGQQWPFEQDNLKRQLLSCLTEGVHHAGFLARWKGMILACVRSQQDIHIWQDWLEAVYQDTAVPLTVQQQRDFDRLCFQLQKFLIHAQQMVLARHKLLRAFDADTKWHLDMALMSQSNYSGLYEQMGLYLKTLDLKRYFLVVYEFFGPEPAPFGRVVLAEGHQGSLDSESFVTRDVLPRSMWSELQEGHLVMTALFSGEEHFGYLLFEQPEQPYFNEEGFRQALSGAFFRLDQSLAVRDYTEGLEKQVLLRTRQLQEEVRERRYAEQRLQEANIELQRYAFLDGLTGLYNRAAFDDHLQRLWQDHLERQQPLSVLLCDVDFFKLYNDHYGHLKGDQCLKDIAALLRRCTHNPQDVVARYGGEEFVLILPESSLSGALTVAERLHRHLQEAAIPHEMSKVSDVVTLSIGAASIVPAAHSSPRALLEEVDGLLYQSKREGRARTSWNQPARRKSPEGS</sequence>
<dbReference type="Gene3D" id="3.30.70.270">
    <property type="match status" value="1"/>
</dbReference>
<protein>
    <recommendedName>
        <fullName evidence="5">GGDEF domain-containing protein</fullName>
    </recommendedName>
</protein>
<feature type="region of interest" description="Disordered" evidence="4">
    <location>
        <begin position="731"/>
        <end position="751"/>
    </location>
</feature>
<keyword evidence="7" id="KW-1185">Reference proteome</keyword>
<dbReference type="NCBIfam" id="TIGR00254">
    <property type="entry name" value="GGDEF"/>
    <property type="match status" value="1"/>
</dbReference>
<evidence type="ECO:0000259" key="5">
    <source>
        <dbReference type="PROSITE" id="PS50887"/>
    </source>
</evidence>
<feature type="domain" description="GGDEF" evidence="5">
    <location>
        <begin position="605"/>
        <end position="742"/>
    </location>
</feature>
<organism evidence="6 7">
    <name type="scientific">Deinococcus roseus</name>
    <dbReference type="NCBI Taxonomy" id="392414"/>
    <lineage>
        <taxon>Bacteria</taxon>
        <taxon>Thermotogati</taxon>
        <taxon>Deinococcota</taxon>
        <taxon>Deinococci</taxon>
        <taxon>Deinococcales</taxon>
        <taxon>Deinococcaceae</taxon>
        <taxon>Deinococcus</taxon>
    </lineage>
</organism>